<evidence type="ECO:0000313" key="2">
    <source>
        <dbReference type="EMBL" id="CAD7081072.1"/>
    </source>
</evidence>
<dbReference type="AlphaFoldDB" id="A0A7R8UI98"/>
<reference evidence="2 3" key="1">
    <citation type="submission" date="2020-11" db="EMBL/GenBank/DDBJ databases">
        <authorList>
            <person name="Wallbank WR R."/>
            <person name="Pardo Diaz C."/>
            <person name="Kozak K."/>
            <person name="Martin S."/>
            <person name="Jiggins C."/>
            <person name="Moest M."/>
            <person name="Warren A I."/>
            <person name="Generalovic N T."/>
            <person name="Byers J.R.P. K."/>
            <person name="Montejo-Kovacevich G."/>
            <person name="Yen C E."/>
        </authorList>
    </citation>
    <scope>NUCLEOTIDE SEQUENCE [LARGE SCALE GENOMIC DNA]</scope>
</reference>
<feature type="region of interest" description="Disordered" evidence="1">
    <location>
        <begin position="50"/>
        <end position="73"/>
    </location>
</feature>
<name>A0A7R8UI98_HERIL</name>
<feature type="region of interest" description="Disordered" evidence="1">
    <location>
        <begin position="1"/>
        <end position="22"/>
    </location>
</feature>
<feature type="compositionally biased region" description="Polar residues" evidence="1">
    <location>
        <begin position="1"/>
        <end position="10"/>
    </location>
</feature>
<keyword evidence="3" id="KW-1185">Reference proteome</keyword>
<sequence>MSSSESSQDIFKTALDISEPGEEGGDFNALLKRLKSSDLNFSEVISSTQKEVRQENVPPVGVHHDEESSSSGDCEIVNSSVTLKNISLHEFQFDKLVSSTPRREEFKIQLPVERMSEEERLLLKRKLQDESAIVNESQDVKKRRVEECRNPLEVCGVDLRNVKTTLESLQNEPPVFKGRRPSARTTLRI</sequence>
<evidence type="ECO:0000256" key="1">
    <source>
        <dbReference type="SAM" id="MobiDB-lite"/>
    </source>
</evidence>
<dbReference type="EMBL" id="LR899010">
    <property type="protein sequence ID" value="CAD7081072.1"/>
    <property type="molecule type" value="Genomic_DNA"/>
</dbReference>
<gene>
    <name evidence="2" type="ORF">HERILL_LOCUS4197</name>
</gene>
<dbReference type="InParanoid" id="A0A7R8UI98"/>
<dbReference type="Proteomes" id="UP000594454">
    <property type="component" value="Chromosome 2"/>
</dbReference>
<protein>
    <submittedName>
        <fullName evidence="2">Uncharacterized protein</fullName>
    </submittedName>
</protein>
<organism evidence="2 3">
    <name type="scientific">Hermetia illucens</name>
    <name type="common">Black soldier fly</name>
    <dbReference type="NCBI Taxonomy" id="343691"/>
    <lineage>
        <taxon>Eukaryota</taxon>
        <taxon>Metazoa</taxon>
        <taxon>Ecdysozoa</taxon>
        <taxon>Arthropoda</taxon>
        <taxon>Hexapoda</taxon>
        <taxon>Insecta</taxon>
        <taxon>Pterygota</taxon>
        <taxon>Neoptera</taxon>
        <taxon>Endopterygota</taxon>
        <taxon>Diptera</taxon>
        <taxon>Brachycera</taxon>
        <taxon>Stratiomyomorpha</taxon>
        <taxon>Stratiomyidae</taxon>
        <taxon>Hermetiinae</taxon>
        <taxon>Hermetia</taxon>
    </lineage>
</organism>
<accession>A0A7R8UI98</accession>
<evidence type="ECO:0000313" key="3">
    <source>
        <dbReference type="Proteomes" id="UP000594454"/>
    </source>
</evidence>
<proteinExistence type="predicted"/>